<proteinExistence type="predicted"/>
<comment type="caution">
    <text evidence="2">The sequence shown here is derived from an EMBL/GenBank/DDBJ whole genome shotgun (WGS) entry which is preliminary data.</text>
</comment>
<dbReference type="Proteomes" id="UP000186769">
    <property type="component" value="Unassembled WGS sequence"/>
</dbReference>
<accession>A0A1Q8XBL2</accession>
<gene>
    <name evidence="2" type="ORF">BKH15_05455</name>
</gene>
<dbReference type="AlphaFoldDB" id="A0A1Q8XBL2"/>
<feature type="region of interest" description="Disordered" evidence="1">
    <location>
        <begin position="45"/>
        <end position="66"/>
    </location>
</feature>
<evidence type="ECO:0000256" key="1">
    <source>
        <dbReference type="SAM" id="MobiDB-lite"/>
    </source>
</evidence>
<protein>
    <submittedName>
        <fullName evidence="2">Uncharacterized protein</fullName>
    </submittedName>
</protein>
<name>A0A1Q8XBL2_9ACTO</name>
<sequence>MVCLNALTRHLQPQAIQAREHAQIRAIKDSIGHVEVFQMDGVGTPIIGRPRPLPSHDTPDPTQHPYTLKCEEPVLYGIL</sequence>
<organism evidence="2 3">
    <name type="scientific">Actinomyces oris</name>
    <dbReference type="NCBI Taxonomy" id="544580"/>
    <lineage>
        <taxon>Bacteria</taxon>
        <taxon>Bacillati</taxon>
        <taxon>Actinomycetota</taxon>
        <taxon>Actinomycetes</taxon>
        <taxon>Actinomycetales</taxon>
        <taxon>Actinomycetaceae</taxon>
        <taxon>Actinomyces</taxon>
    </lineage>
</organism>
<reference evidence="2 3" key="1">
    <citation type="submission" date="2016-12" db="EMBL/GenBank/DDBJ databases">
        <title>Genomic comparison of strains in the 'Actinomyces naeslundii' group.</title>
        <authorList>
            <person name="Mughal S.R."/>
            <person name="Do T."/>
            <person name="Gilbert S.C."/>
            <person name="Witherden E.A."/>
            <person name="Didelot X."/>
            <person name="Beighton D."/>
        </authorList>
    </citation>
    <scope>NUCLEOTIDE SEQUENCE [LARGE SCALE GENOMIC DNA]</scope>
    <source>
        <strain evidence="2 3">G53E</strain>
    </source>
</reference>
<dbReference type="EMBL" id="MSKW01000011">
    <property type="protein sequence ID" value="OLO77717.1"/>
    <property type="molecule type" value="Genomic_DNA"/>
</dbReference>
<evidence type="ECO:0000313" key="3">
    <source>
        <dbReference type="Proteomes" id="UP000186769"/>
    </source>
</evidence>
<evidence type="ECO:0000313" key="2">
    <source>
        <dbReference type="EMBL" id="OLO77717.1"/>
    </source>
</evidence>